<gene>
    <name evidence="2" type="ORF">C1SCF055_LOCUS15784</name>
</gene>
<accession>A0A9P1CE65</accession>
<name>A0A9P1CE65_9DINO</name>
<dbReference type="AlphaFoldDB" id="A0A9P1CE65"/>
<proteinExistence type="predicted"/>
<evidence type="ECO:0000313" key="3">
    <source>
        <dbReference type="EMBL" id="CAL4775958.1"/>
    </source>
</evidence>
<evidence type="ECO:0000313" key="2">
    <source>
        <dbReference type="EMBL" id="CAI3988646.1"/>
    </source>
</evidence>
<sequence>FQLLSQMQNHRRNLWCVYEIGCFLSRERAPVEILPVKTSMLLVLVGVLWHMLMFSYCLILNSLLSVDAAERQSPLRFILISAAVSGVAIILLPIVNYLGMSLLDDMEQLPAQVETFRIEQSECFCCSNNHKHPQTGKTIMCDRELVYHSLAIMYSYLDQAGELEKFNRLVRETFAPKVFWRFGLLGTHLPLRYVARIVMASNLPFLSDLFWRISQGPETQIRDIEYVVWCTRLILHWLQPLLAMFFSVELSARMWKMTKNLKLRRIFLSILLSPIQGLGAGCIFASMELAVRWSADTSWAPLVPFLLGLLLNFLLHLF</sequence>
<feature type="transmembrane region" description="Helical" evidence="1">
    <location>
        <begin position="299"/>
        <end position="317"/>
    </location>
</feature>
<feature type="transmembrane region" description="Helical" evidence="1">
    <location>
        <begin position="41"/>
        <end position="64"/>
    </location>
</feature>
<dbReference type="EMBL" id="CAMXCT020001286">
    <property type="protein sequence ID" value="CAL1142021.1"/>
    <property type="molecule type" value="Genomic_DNA"/>
</dbReference>
<feature type="non-terminal residue" evidence="2">
    <location>
        <position position="1"/>
    </location>
</feature>
<feature type="transmembrane region" description="Helical" evidence="1">
    <location>
        <begin position="226"/>
        <end position="246"/>
    </location>
</feature>
<keyword evidence="1" id="KW-1133">Transmembrane helix</keyword>
<evidence type="ECO:0000256" key="1">
    <source>
        <dbReference type="SAM" id="Phobius"/>
    </source>
</evidence>
<reference evidence="3 4" key="2">
    <citation type="submission" date="2024-05" db="EMBL/GenBank/DDBJ databases">
        <authorList>
            <person name="Chen Y."/>
            <person name="Shah S."/>
            <person name="Dougan E. K."/>
            <person name="Thang M."/>
            <person name="Chan C."/>
        </authorList>
    </citation>
    <scope>NUCLEOTIDE SEQUENCE [LARGE SCALE GENOMIC DNA]</scope>
</reference>
<dbReference type="EMBL" id="CAMXCT010001286">
    <property type="protein sequence ID" value="CAI3988646.1"/>
    <property type="molecule type" value="Genomic_DNA"/>
</dbReference>
<keyword evidence="1" id="KW-0472">Membrane</keyword>
<keyword evidence="4" id="KW-1185">Reference proteome</keyword>
<protein>
    <submittedName>
        <fullName evidence="2">Uncharacterized protein</fullName>
    </submittedName>
</protein>
<organism evidence="2">
    <name type="scientific">Cladocopium goreaui</name>
    <dbReference type="NCBI Taxonomy" id="2562237"/>
    <lineage>
        <taxon>Eukaryota</taxon>
        <taxon>Sar</taxon>
        <taxon>Alveolata</taxon>
        <taxon>Dinophyceae</taxon>
        <taxon>Suessiales</taxon>
        <taxon>Symbiodiniaceae</taxon>
        <taxon>Cladocopium</taxon>
    </lineage>
</organism>
<evidence type="ECO:0000313" key="4">
    <source>
        <dbReference type="Proteomes" id="UP001152797"/>
    </source>
</evidence>
<feature type="transmembrane region" description="Helical" evidence="1">
    <location>
        <begin position="266"/>
        <end position="287"/>
    </location>
</feature>
<feature type="transmembrane region" description="Helical" evidence="1">
    <location>
        <begin position="76"/>
        <end position="98"/>
    </location>
</feature>
<comment type="caution">
    <text evidence="2">The sequence shown here is derived from an EMBL/GenBank/DDBJ whole genome shotgun (WGS) entry which is preliminary data.</text>
</comment>
<reference evidence="2" key="1">
    <citation type="submission" date="2022-10" db="EMBL/GenBank/DDBJ databases">
        <authorList>
            <person name="Chen Y."/>
            <person name="Dougan E. K."/>
            <person name="Chan C."/>
            <person name="Rhodes N."/>
            <person name="Thang M."/>
        </authorList>
    </citation>
    <scope>NUCLEOTIDE SEQUENCE</scope>
</reference>
<dbReference type="Proteomes" id="UP001152797">
    <property type="component" value="Unassembled WGS sequence"/>
</dbReference>
<dbReference type="OrthoDB" id="430346at2759"/>
<dbReference type="EMBL" id="CAMXCT030001286">
    <property type="protein sequence ID" value="CAL4775958.1"/>
    <property type="molecule type" value="Genomic_DNA"/>
</dbReference>
<keyword evidence="1" id="KW-0812">Transmembrane</keyword>